<gene>
    <name evidence="1" type="ORF">FG486_17625</name>
</gene>
<comment type="caution">
    <text evidence="1">The sequence shown here is derived from an EMBL/GenBank/DDBJ whole genome shotgun (WGS) entry which is preliminary data.</text>
</comment>
<reference evidence="1 2" key="1">
    <citation type="journal article" date="1994" name="Int. J. Syst. Bacteriol.">
        <title>Phylogenetic positions of novel aerobic, bacteriochlorophyll a-containing bacteria and description of Roseococcus thiosulfatophilus gen. nov., sp. nov., Erythromicrobium ramosum gen. nov., sp. nov., and Erythrobacter litoralis sp. nov.</title>
        <authorList>
            <person name="Yurkov V."/>
            <person name="Stackebrandt E."/>
            <person name="Holmes A."/>
            <person name="Fuerst J.A."/>
            <person name="Hugenholtz P."/>
            <person name="Golecki J."/>
            <person name="Gad'on N."/>
            <person name="Gorlenko V.M."/>
            <person name="Kompantseva E.I."/>
            <person name="Drews G."/>
        </authorList>
    </citation>
    <scope>NUCLEOTIDE SEQUENCE [LARGE SCALE GENOMIC DNA]</scope>
    <source>
        <strain evidence="1 2">KR-99</strain>
    </source>
</reference>
<evidence type="ECO:0000313" key="2">
    <source>
        <dbReference type="Proteomes" id="UP000589292"/>
    </source>
</evidence>
<name>A0A7V8RGQ6_9SPHN</name>
<sequence length="180" mass="19076">MQEPTEFSRPVDLRAIPRQIVELSADEAERAALARRFDIVSIGSLTATASIEERASGVDVSGRIEAALVQSCAISGEDFPVHIASDYRLRFVPEAEYEAALADAGEEIELSSDDLDTIAYSGSSIDLGEAIAQTLALEIDPYAEGPNAEAARAEYGLSTPEASGPFAALQALKKGQDTKS</sequence>
<dbReference type="Proteomes" id="UP000589292">
    <property type="component" value="Unassembled WGS sequence"/>
</dbReference>
<evidence type="ECO:0000313" key="1">
    <source>
        <dbReference type="EMBL" id="MBA1376165.1"/>
    </source>
</evidence>
<accession>A0A7V8RGQ6</accession>
<dbReference type="AlphaFoldDB" id="A0A7V8RGQ6"/>
<dbReference type="RefSeq" id="WP_181268543.1">
    <property type="nucleotide sequence ID" value="NZ_BAAAGB010000002.1"/>
</dbReference>
<protein>
    <submittedName>
        <fullName evidence="1">DUF177 domain-containing protein</fullName>
    </submittedName>
</protein>
<dbReference type="InterPro" id="IPR003772">
    <property type="entry name" value="YceD"/>
</dbReference>
<proteinExistence type="predicted"/>
<organism evidence="1 2">
    <name type="scientific">Sphingomonas ursincola</name>
    <dbReference type="NCBI Taxonomy" id="56361"/>
    <lineage>
        <taxon>Bacteria</taxon>
        <taxon>Pseudomonadati</taxon>
        <taxon>Pseudomonadota</taxon>
        <taxon>Alphaproteobacteria</taxon>
        <taxon>Sphingomonadales</taxon>
        <taxon>Sphingomonadaceae</taxon>
        <taxon>Sphingomonas</taxon>
    </lineage>
</organism>
<dbReference type="EMBL" id="VDES01000005">
    <property type="protein sequence ID" value="MBA1376165.1"/>
    <property type="molecule type" value="Genomic_DNA"/>
</dbReference>
<keyword evidence="2" id="KW-1185">Reference proteome</keyword>
<dbReference type="Pfam" id="PF02620">
    <property type="entry name" value="YceD"/>
    <property type="match status" value="1"/>
</dbReference>